<organism evidence="2 3">
    <name type="scientific">Alkalicoccus luteus</name>
    <dbReference type="NCBI Taxonomy" id="1237094"/>
    <lineage>
        <taxon>Bacteria</taxon>
        <taxon>Bacillati</taxon>
        <taxon>Bacillota</taxon>
        <taxon>Bacilli</taxon>
        <taxon>Bacillales</taxon>
        <taxon>Bacillaceae</taxon>
        <taxon>Alkalicoccus</taxon>
    </lineage>
</organism>
<comment type="caution">
    <text evidence="2">The sequence shown here is derived from an EMBL/GenBank/DDBJ whole genome shotgun (WGS) entry which is preliminary data.</text>
</comment>
<dbReference type="InterPro" id="IPR043502">
    <property type="entry name" value="DNA/RNA_pol_sf"/>
</dbReference>
<dbReference type="Proteomes" id="UP000752012">
    <property type="component" value="Unassembled WGS sequence"/>
</dbReference>
<dbReference type="PANTHER" id="PTHR34047">
    <property type="entry name" value="NUCLEAR INTRON MATURASE 1, MITOCHONDRIAL-RELATED"/>
    <property type="match status" value="1"/>
</dbReference>
<dbReference type="NCBIfam" id="TIGR04416">
    <property type="entry name" value="group_II_RT_mat"/>
    <property type="match status" value="1"/>
</dbReference>
<evidence type="ECO:0000259" key="1">
    <source>
        <dbReference type="PROSITE" id="PS50878"/>
    </source>
</evidence>
<dbReference type="Pfam" id="PF00078">
    <property type="entry name" value="RVT_1"/>
    <property type="match status" value="1"/>
</dbReference>
<evidence type="ECO:0000313" key="2">
    <source>
        <dbReference type="EMBL" id="NJP39416.1"/>
    </source>
</evidence>
<dbReference type="EMBL" id="JAATHJ010000069">
    <property type="protein sequence ID" value="NJP39416.1"/>
    <property type="molecule type" value="Genomic_DNA"/>
</dbReference>
<dbReference type="InterPro" id="IPR030931">
    <property type="entry name" value="Group_II_RT_mat"/>
</dbReference>
<dbReference type="CDD" id="cd01651">
    <property type="entry name" value="RT_G2_intron"/>
    <property type="match status" value="1"/>
</dbReference>
<keyword evidence="2" id="KW-0808">Transferase</keyword>
<gene>
    <name evidence="2" type="primary">ltrA</name>
    <name evidence="2" type="ORF">HCN83_17745</name>
</gene>
<evidence type="ECO:0000313" key="3">
    <source>
        <dbReference type="Proteomes" id="UP000752012"/>
    </source>
</evidence>
<dbReference type="AlphaFoldDB" id="A0A969PS34"/>
<dbReference type="PANTHER" id="PTHR34047:SF8">
    <property type="entry name" value="PROTEIN YKFC"/>
    <property type="match status" value="1"/>
</dbReference>
<dbReference type="InterPro" id="IPR051083">
    <property type="entry name" value="GrpII_Intron_Splice-Mob/Def"/>
</dbReference>
<name>A0A969PS34_9BACI</name>
<feature type="non-terminal residue" evidence="2">
    <location>
        <position position="238"/>
    </location>
</feature>
<feature type="domain" description="Reverse transcriptase" evidence="1">
    <location>
        <begin position="46"/>
        <end position="238"/>
    </location>
</feature>
<dbReference type="GO" id="GO:0003964">
    <property type="term" value="F:RNA-directed DNA polymerase activity"/>
    <property type="evidence" value="ECO:0007669"/>
    <property type="project" value="UniProtKB-KW"/>
</dbReference>
<keyword evidence="2" id="KW-0695">RNA-directed DNA polymerase</keyword>
<reference evidence="2 3" key="1">
    <citation type="submission" date="2020-03" db="EMBL/GenBank/DDBJ databases">
        <title>Assessment of the enzymatic potential of alkaline-tolerant lipase obtained from Bacillus luteus H11 (technogenic soil) for the bioremediation of saline soils contaminated with petroleum substances.</title>
        <authorList>
            <person name="Kalwasinska A."/>
        </authorList>
    </citation>
    <scope>NUCLEOTIDE SEQUENCE [LARGE SCALE GENOMIC DNA]</scope>
    <source>
        <strain evidence="2 3">H11</strain>
    </source>
</reference>
<dbReference type="PROSITE" id="PS50878">
    <property type="entry name" value="RT_POL"/>
    <property type="match status" value="1"/>
</dbReference>
<accession>A0A969PS34</accession>
<proteinExistence type="predicted"/>
<dbReference type="SUPFAM" id="SSF56672">
    <property type="entry name" value="DNA/RNA polymerases"/>
    <property type="match status" value="1"/>
</dbReference>
<dbReference type="InterPro" id="IPR000477">
    <property type="entry name" value="RT_dom"/>
</dbReference>
<keyword evidence="3" id="KW-1185">Reference proteome</keyword>
<dbReference type="EC" id="2.7.7.49" evidence="2"/>
<protein>
    <submittedName>
        <fullName evidence="2">Group II intron reverse transcriptase/maturase</fullName>
        <ecNumber evidence="2">2.7.7.49</ecNumber>
    </submittedName>
</protein>
<sequence>MIQKLVSRENMGRAFQRVKRNKGSAGVDGVETTEMHSYFARHYREIVLAIKSGSLEPQPVKRVSIQKDGGGTRELGVPTVRDRVIQQALVQVLTPAIDRHFSDHSYGFRPRRSAHDAIRQAASYHEAGYRYVVDLDLKQYFDTVPHDKLMHLVSRFVSDRAVLALIRTFLTAGVSINGKVFPTERGTPQGGNLSPLLSNIYLHELDTELERRGHRFVRYADDCNIYVKSRRAGERVLR</sequence>
<keyword evidence="2" id="KW-0548">Nucleotidyltransferase</keyword>